<keyword evidence="2" id="KW-1185">Reference proteome</keyword>
<name>A0A7M2YD00_9FLAO</name>
<protein>
    <submittedName>
        <fullName evidence="1">RHS repeat-associated core domain-containing protein</fullName>
    </submittedName>
</protein>
<organism evidence="1 2">
    <name type="scientific">Kaistella flava</name>
    <name type="common">ex Peng et al. 2021</name>
    <dbReference type="NCBI Taxonomy" id="2038776"/>
    <lineage>
        <taxon>Bacteria</taxon>
        <taxon>Pseudomonadati</taxon>
        <taxon>Bacteroidota</taxon>
        <taxon>Flavobacteriia</taxon>
        <taxon>Flavobacteriales</taxon>
        <taxon>Weeksellaceae</taxon>
        <taxon>Chryseobacterium group</taxon>
        <taxon>Kaistella</taxon>
    </lineage>
</organism>
<dbReference type="InterPro" id="IPR022385">
    <property type="entry name" value="Rhs_assc_core"/>
</dbReference>
<dbReference type="PANTHER" id="PTHR32305">
    <property type="match status" value="1"/>
</dbReference>
<dbReference type="InterPro" id="IPR050708">
    <property type="entry name" value="T6SS_VgrG/RHS"/>
</dbReference>
<accession>A0A7M2YD00</accession>
<dbReference type="AlphaFoldDB" id="A0A7M2YD00"/>
<gene>
    <name evidence="1" type="ORF">Q73A0000_06660</name>
</gene>
<evidence type="ECO:0000313" key="1">
    <source>
        <dbReference type="EMBL" id="QOW11940.1"/>
    </source>
</evidence>
<dbReference type="KEGG" id="kfa:Q73A0000_06660"/>
<sequence length="367" mass="41692">MSRAGNEETFSALEERSIAVPGYPQQENMILSFFPTAEGFYDYENFRYIYQYKDHLGNMRVSYVKEGSSLRIMDSNDYYPFGMSFIKNNTNSYYDPLSVPYNYKYNGKELQETGMYDYGARMYMPDIGRWGVVDPLAEKMTRHSVYNYAFDNPVRFIDPDGREGTDWFHNTKTNELFFVKDVHGEMTTKGLSQSGVTGNAGDYENLGANDAFGSRVEAPGGSNILDMNVVKITNAQEFMDGNGYLNVKQETGIEKTHTPNGFSFDKGIKISTSWEKITDSKFRFVKSGDFSSEKVLSNDTKSYHSLAGNMTSKVFVRQEIIGLHNDKSSTADKENSNSVFKEFFKQVGDWASQEAGEAFKEILKSKK</sequence>
<proteinExistence type="predicted"/>
<evidence type="ECO:0000313" key="2">
    <source>
        <dbReference type="Proteomes" id="UP000594195"/>
    </source>
</evidence>
<dbReference type="EMBL" id="CP040442">
    <property type="protein sequence ID" value="QOW11940.1"/>
    <property type="molecule type" value="Genomic_DNA"/>
</dbReference>
<dbReference type="NCBIfam" id="TIGR03696">
    <property type="entry name" value="Rhs_assc_core"/>
    <property type="match status" value="1"/>
</dbReference>
<dbReference type="PANTHER" id="PTHR32305:SF15">
    <property type="entry name" value="PROTEIN RHSA-RELATED"/>
    <property type="match status" value="1"/>
</dbReference>
<dbReference type="Proteomes" id="UP000594195">
    <property type="component" value="Chromosome"/>
</dbReference>
<reference evidence="1 2" key="1">
    <citation type="submission" date="2019-05" db="EMBL/GenBank/DDBJ databases">
        <title>Chryseobacterium sp. isolated from King George Island, maritime Antarctica.</title>
        <authorList>
            <person name="Peng X."/>
        </authorList>
    </citation>
    <scope>NUCLEOTIDE SEQUENCE [LARGE SCALE GENOMIC DNA]</scope>
    <source>
        <strain evidence="1 2">7-3A</strain>
    </source>
</reference>
<dbReference type="Gene3D" id="2.180.10.10">
    <property type="entry name" value="RHS repeat-associated core"/>
    <property type="match status" value="1"/>
</dbReference>